<keyword evidence="3" id="KW-1185">Reference proteome</keyword>
<reference evidence="2 3" key="2">
    <citation type="journal article" date="2012" name="Proc. Natl. Acad. Sci. U.S.A.">
        <title>Antigenic diversity is generated by distinct evolutionary mechanisms in African trypanosome species.</title>
        <authorList>
            <person name="Jackson A.P."/>
            <person name="Berry A."/>
            <person name="Aslett M."/>
            <person name="Allison H.C."/>
            <person name="Burton P."/>
            <person name="Vavrova-Anderson J."/>
            <person name="Brown R."/>
            <person name="Browne H."/>
            <person name="Corton N."/>
            <person name="Hauser H."/>
            <person name="Gamble J."/>
            <person name="Gilderthorp R."/>
            <person name="Marcello L."/>
            <person name="McQuillan J."/>
            <person name="Otto T.D."/>
            <person name="Quail M.A."/>
            <person name="Sanders M.J."/>
            <person name="van Tonder A."/>
            <person name="Ginger M.L."/>
            <person name="Field M.C."/>
            <person name="Barry J.D."/>
            <person name="Hertz-Fowler C."/>
            <person name="Berriman M."/>
        </authorList>
    </citation>
    <scope>NUCLEOTIDE SEQUENCE [LARGE SCALE GENOMIC DNA]</scope>
    <source>
        <strain evidence="2 3">IL3000</strain>
    </source>
</reference>
<dbReference type="Proteomes" id="UP000000702">
    <property type="component" value="Unassembled WGS sequence"/>
</dbReference>
<reference evidence="3" key="1">
    <citation type="submission" date="2011-07" db="EMBL/GenBank/DDBJ databases">
        <title>Divergent evolution of antigenic variation in African trypanosomes.</title>
        <authorList>
            <person name="Jackson A.P."/>
            <person name="Berry A."/>
            <person name="Allison H.C."/>
            <person name="Burton P."/>
            <person name="Anderson J."/>
            <person name="Aslett M."/>
            <person name="Brown R."/>
            <person name="Corton N."/>
            <person name="Harris D."/>
            <person name="Hauser H."/>
            <person name="Gamble J."/>
            <person name="Gilderthorp R."/>
            <person name="McQuillan J."/>
            <person name="Quail M.A."/>
            <person name="Sanders M."/>
            <person name="Van Tonder A."/>
            <person name="Ginger M.L."/>
            <person name="Donelson J.E."/>
            <person name="Field M.C."/>
            <person name="Barry J.D."/>
            <person name="Berriman M."/>
            <person name="Hertz-Fowler C."/>
        </authorList>
    </citation>
    <scope>NUCLEOTIDE SEQUENCE [LARGE SCALE GENOMIC DNA]</scope>
    <source>
        <strain evidence="3">IL3000</strain>
    </source>
</reference>
<evidence type="ECO:0000313" key="3">
    <source>
        <dbReference type="Proteomes" id="UP000000702"/>
    </source>
</evidence>
<comment type="caution">
    <text evidence="2">The sequence shown here is derived from an EMBL/GenBank/DDBJ whole genome shotgun (WGS) entry which is preliminary data.</text>
</comment>
<gene>
    <name evidence="2" type="ORF">TCIL3000_0_17320</name>
</gene>
<dbReference type="AlphaFoldDB" id="F9WHP8"/>
<feature type="region of interest" description="Disordered" evidence="1">
    <location>
        <begin position="79"/>
        <end position="108"/>
    </location>
</feature>
<protein>
    <submittedName>
        <fullName evidence="2">Uncharacterized protein</fullName>
    </submittedName>
</protein>
<accession>F9WHP8</accession>
<evidence type="ECO:0000313" key="2">
    <source>
        <dbReference type="EMBL" id="CCD16842.1"/>
    </source>
</evidence>
<feature type="region of interest" description="Disordered" evidence="1">
    <location>
        <begin position="1"/>
        <end position="49"/>
    </location>
</feature>
<sequence>MKYTRPNSRKPRHSKEQEPRLQGKRVRNIPYNRTEQKEHTKKNKSIEILQGEKQNDLPIIINAIENKRKAVKKKTHHWCHTQTIKAKQEAKQNKNSLKSNKKTQNATQ</sequence>
<dbReference type="EMBL" id="CAEQ01002472">
    <property type="protein sequence ID" value="CCD16842.1"/>
    <property type="molecule type" value="Genomic_DNA"/>
</dbReference>
<feature type="compositionally biased region" description="Low complexity" evidence="1">
    <location>
        <begin position="93"/>
        <end position="108"/>
    </location>
</feature>
<name>F9WHP8_TRYCI</name>
<proteinExistence type="predicted"/>
<evidence type="ECO:0000256" key="1">
    <source>
        <dbReference type="SAM" id="MobiDB-lite"/>
    </source>
</evidence>
<organism evidence="2 3">
    <name type="scientific">Trypanosoma congolense (strain IL3000)</name>
    <dbReference type="NCBI Taxonomy" id="1068625"/>
    <lineage>
        <taxon>Eukaryota</taxon>
        <taxon>Discoba</taxon>
        <taxon>Euglenozoa</taxon>
        <taxon>Kinetoplastea</taxon>
        <taxon>Metakinetoplastina</taxon>
        <taxon>Trypanosomatida</taxon>
        <taxon>Trypanosomatidae</taxon>
        <taxon>Trypanosoma</taxon>
        <taxon>Nannomonas</taxon>
    </lineage>
</organism>